<keyword evidence="1" id="KW-1185">Reference proteome</keyword>
<evidence type="ECO:0000313" key="1">
    <source>
        <dbReference type="Proteomes" id="UP000887565"/>
    </source>
</evidence>
<name>A0A915LEL1_ROMCU</name>
<organism evidence="1 2">
    <name type="scientific">Romanomermis culicivorax</name>
    <name type="common">Nematode worm</name>
    <dbReference type="NCBI Taxonomy" id="13658"/>
    <lineage>
        <taxon>Eukaryota</taxon>
        <taxon>Metazoa</taxon>
        <taxon>Ecdysozoa</taxon>
        <taxon>Nematoda</taxon>
        <taxon>Enoplea</taxon>
        <taxon>Dorylaimia</taxon>
        <taxon>Mermithida</taxon>
        <taxon>Mermithoidea</taxon>
        <taxon>Mermithidae</taxon>
        <taxon>Romanomermis</taxon>
    </lineage>
</organism>
<sequence length="182" mass="21160">MRNYMRDKDNVIQILGMICKKFILHSNVSNLETAKNIVDQRLKGITNQRNPRGDADGGYGLLGGCGYCRRISYPHVRSLIGGCQKCEDPPSACLKGEYVLRIADILSEIFRMCCQMSWQLYWRIWMFKRRILEKRSIRECPDWAEKKNTLALTVAKIEENIGKSTQLQQIMQIYYVSNEKPM</sequence>
<evidence type="ECO:0000313" key="2">
    <source>
        <dbReference type="WBParaSite" id="nRc.2.0.1.t48291-RA"/>
    </source>
</evidence>
<dbReference type="Proteomes" id="UP000887565">
    <property type="component" value="Unplaced"/>
</dbReference>
<reference evidence="2" key="1">
    <citation type="submission" date="2022-11" db="UniProtKB">
        <authorList>
            <consortium name="WormBaseParasite"/>
        </authorList>
    </citation>
    <scope>IDENTIFICATION</scope>
</reference>
<dbReference type="WBParaSite" id="nRc.2.0.1.t48291-RA">
    <property type="protein sequence ID" value="nRc.2.0.1.t48291-RA"/>
    <property type="gene ID" value="nRc.2.0.1.g48291"/>
</dbReference>
<accession>A0A915LEL1</accession>
<protein>
    <submittedName>
        <fullName evidence="2">Uncharacterized protein</fullName>
    </submittedName>
</protein>
<proteinExistence type="predicted"/>
<dbReference type="AlphaFoldDB" id="A0A915LEL1"/>